<dbReference type="GO" id="GO:0006508">
    <property type="term" value="P:proteolysis"/>
    <property type="evidence" value="ECO:0007669"/>
    <property type="project" value="UniProtKB-UniRule"/>
</dbReference>
<dbReference type="HAMAP" id="MF_00302">
    <property type="entry name" value="ClpS"/>
    <property type="match status" value="1"/>
</dbReference>
<feature type="domain" description="Adaptor protein ClpS core" evidence="3">
    <location>
        <begin position="22"/>
        <end position="88"/>
    </location>
</feature>
<name>A0A1D8AY39_9BACT</name>
<dbReference type="PANTHER" id="PTHR33473:SF19">
    <property type="entry name" value="ATP-DEPENDENT CLP PROTEASE ADAPTER PROTEIN CLPS"/>
    <property type="match status" value="1"/>
</dbReference>
<dbReference type="EMBL" id="CP016094">
    <property type="protein sequence ID" value="AOS45800.1"/>
    <property type="molecule type" value="Genomic_DNA"/>
</dbReference>
<keyword evidence="5" id="KW-1185">Reference proteome</keyword>
<dbReference type="Pfam" id="PF02617">
    <property type="entry name" value="ClpS"/>
    <property type="match status" value="1"/>
</dbReference>
<sequence length="101" mass="11632">MIVAESTPRQKQSPQTAAQTQPAEAWRVVVLNDPVNRMSYVVMVLRRVFGFDEPRARQHMLQVHEQGRSIVWTGTREQAEAHLFSLHQWHLTAIIQADETS</sequence>
<dbReference type="OrthoDB" id="162238at2"/>
<dbReference type="STRING" id="1838286.Verru16b_02888"/>
<dbReference type="AlphaFoldDB" id="A0A1D8AY39"/>
<dbReference type="Gene3D" id="3.30.1390.10">
    <property type="match status" value="1"/>
</dbReference>
<keyword evidence="4" id="KW-0645">Protease</keyword>
<dbReference type="GO" id="GO:0008233">
    <property type="term" value="F:peptidase activity"/>
    <property type="evidence" value="ECO:0007669"/>
    <property type="project" value="UniProtKB-KW"/>
</dbReference>
<dbReference type="PANTHER" id="PTHR33473">
    <property type="entry name" value="ATP-DEPENDENT CLP PROTEASE ADAPTER PROTEIN CLPS1, CHLOROPLASTIC"/>
    <property type="match status" value="1"/>
</dbReference>
<dbReference type="GO" id="GO:0030163">
    <property type="term" value="P:protein catabolic process"/>
    <property type="evidence" value="ECO:0007669"/>
    <property type="project" value="InterPro"/>
</dbReference>
<gene>
    <name evidence="1 4" type="primary">clpS</name>
    <name evidence="4" type="ORF">Verru16b_02888</name>
</gene>
<dbReference type="InterPro" id="IPR003769">
    <property type="entry name" value="ClpS_core"/>
</dbReference>
<dbReference type="InterPro" id="IPR022935">
    <property type="entry name" value="ClpS"/>
</dbReference>
<evidence type="ECO:0000256" key="2">
    <source>
        <dbReference type="SAM" id="MobiDB-lite"/>
    </source>
</evidence>
<keyword evidence="4" id="KW-0378">Hydrolase</keyword>
<dbReference type="SUPFAM" id="SSF54736">
    <property type="entry name" value="ClpS-like"/>
    <property type="match status" value="1"/>
</dbReference>
<protein>
    <recommendedName>
        <fullName evidence="1">ATP-dependent Clp protease adapter protein ClpS</fullName>
    </recommendedName>
</protein>
<evidence type="ECO:0000313" key="5">
    <source>
        <dbReference type="Proteomes" id="UP000095228"/>
    </source>
</evidence>
<evidence type="ECO:0000313" key="4">
    <source>
        <dbReference type="EMBL" id="AOS45800.1"/>
    </source>
</evidence>
<reference evidence="4 5" key="1">
    <citation type="submission" date="2016-06" db="EMBL/GenBank/DDBJ databases">
        <title>Three novel species with peptidoglycan cell walls form the new genus Lacunisphaera gen. nov. in the family Opitutaceae of the verrucomicrobial subdivision 4.</title>
        <authorList>
            <person name="Rast P."/>
            <person name="Gloeckner I."/>
            <person name="Jogler M."/>
            <person name="Boedeker C."/>
            <person name="Jeske O."/>
            <person name="Wiegand S."/>
            <person name="Reinhardt R."/>
            <person name="Schumann P."/>
            <person name="Rohde M."/>
            <person name="Spring S."/>
            <person name="Gloeckner F.O."/>
            <person name="Jogler C."/>
        </authorList>
    </citation>
    <scope>NUCLEOTIDE SEQUENCE [LARGE SCALE GENOMIC DNA]</scope>
    <source>
        <strain evidence="4 5">IG16b</strain>
    </source>
</reference>
<comment type="subunit">
    <text evidence="1">Binds to the N-terminal domain of the chaperone ClpA.</text>
</comment>
<feature type="region of interest" description="Disordered" evidence="2">
    <location>
        <begin position="1"/>
        <end position="22"/>
    </location>
</feature>
<evidence type="ECO:0000256" key="1">
    <source>
        <dbReference type="HAMAP-Rule" id="MF_00302"/>
    </source>
</evidence>
<dbReference type="KEGG" id="obg:Verru16b_02888"/>
<dbReference type="Proteomes" id="UP000095228">
    <property type="component" value="Chromosome"/>
</dbReference>
<organism evidence="4 5">
    <name type="scientific">Lacunisphaera limnophila</name>
    <dbReference type="NCBI Taxonomy" id="1838286"/>
    <lineage>
        <taxon>Bacteria</taxon>
        <taxon>Pseudomonadati</taxon>
        <taxon>Verrucomicrobiota</taxon>
        <taxon>Opitutia</taxon>
        <taxon>Opitutales</taxon>
        <taxon>Opitutaceae</taxon>
        <taxon>Lacunisphaera</taxon>
    </lineage>
</organism>
<comment type="similarity">
    <text evidence="1">Belongs to the ClpS family.</text>
</comment>
<evidence type="ECO:0000259" key="3">
    <source>
        <dbReference type="Pfam" id="PF02617"/>
    </source>
</evidence>
<proteinExistence type="inferred from homology"/>
<dbReference type="RefSeq" id="WP_069962911.1">
    <property type="nucleotide sequence ID" value="NZ_CP016094.1"/>
</dbReference>
<comment type="function">
    <text evidence="1">Involved in the modulation of the specificity of the ClpAP-mediated ATP-dependent protein degradation.</text>
</comment>
<dbReference type="InterPro" id="IPR014719">
    <property type="entry name" value="Ribosomal_bL12_C/ClpS-like"/>
</dbReference>
<accession>A0A1D8AY39</accession>